<protein>
    <recommendedName>
        <fullName evidence="4">Mitochondrial carrier protein pet8 protein</fullName>
    </recommendedName>
</protein>
<feature type="compositionally biased region" description="Basic and acidic residues" evidence="1">
    <location>
        <begin position="81"/>
        <end position="115"/>
    </location>
</feature>
<accession>A0ABR4BKG6</accession>
<sequence length="115" mass="13216">MSFLTSTALRSRILPPRLVSQPFRQFHISSARAALSESDHSLDDDERKAKIDHHMDDQLNKQKEGKGHWTRELSSNSESAVKADRGEIEDVGKYMENLQKETSKDMQEDHKHGKK</sequence>
<gene>
    <name evidence="2" type="ORF">ABVK25_001030</name>
</gene>
<reference evidence="2 3" key="1">
    <citation type="submission" date="2024-09" db="EMBL/GenBank/DDBJ databases">
        <title>Rethinking Asexuality: The Enigmatic Case of Functional Sexual Genes in Lepraria (Stereocaulaceae).</title>
        <authorList>
            <person name="Doellman M."/>
            <person name="Sun Y."/>
            <person name="Barcenas-Pena A."/>
            <person name="Lumbsch H.T."/>
            <person name="Grewe F."/>
        </authorList>
    </citation>
    <scope>NUCLEOTIDE SEQUENCE [LARGE SCALE GENOMIC DNA]</scope>
    <source>
        <strain evidence="2 3">Grewe 0041</strain>
    </source>
</reference>
<evidence type="ECO:0008006" key="4">
    <source>
        <dbReference type="Google" id="ProtNLM"/>
    </source>
</evidence>
<evidence type="ECO:0000313" key="2">
    <source>
        <dbReference type="EMBL" id="KAL2058304.1"/>
    </source>
</evidence>
<name>A0ABR4BKG6_9LECA</name>
<dbReference type="EMBL" id="JBHFEH010000002">
    <property type="protein sequence ID" value="KAL2058304.1"/>
    <property type="molecule type" value="Genomic_DNA"/>
</dbReference>
<evidence type="ECO:0000313" key="3">
    <source>
        <dbReference type="Proteomes" id="UP001590951"/>
    </source>
</evidence>
<feature type="region of interest" description="Disordered" evidence="1">
    <location>
        <begin position="56"/>
        <end position="115"/>
    </location>
</feature>
<dbReference type="Proteomes" id="UP001590951">
    <property type="component" value="Unassembled WGS sequence"/>
</dbReference>
<evidence type="ECO:0000256" key="1">
    <source>
        <dbReference type="SAM" id="MobiDB-lite"/>
    </source>
</evidence>
<feature type="compositionally biased region" description="Basic and acidic residues" evidence="1">
    <location>
        <begin position="56"/>
        <end position="71"/>
    </location>
</feature>
<keyword evidence="3" id="KW-1185">Reference proteome</keyword>
<proteinExistence type="predicted"/>
<comment type="caution">
    <text evidence="2">The sequence shown here is derived from an EMBL/GenBank/DDBJ whole genome shotgun (WGS) entry which is preliminary data.</text>
</comment>
<organism evidence="2 3">
    <name type="scientific">Lepraria finkii</name>
    <dbReference type="NCBI Taxonomy" id="1340010"/>
    <lineage>
        <taxon>Eukaryota</taxon>
        <taxon>Fungi</taxon>
        <taxon>Dikarya</taxon>
        <taxon>Ascomycota</taxon>
        <taxon>Pezizomycotina</taxon>
        <taxon>Lecanoromycetes</taxon>
        <taxon>OSLEUM clade</taxon>
        <taxon>Lecanoromycetidae</taxon>
        <taxon>Lecanorales</taxon>
        <taxon>Lecanorineae</taxon>
        <taxon>Stereocaulaceae</taxon>
        <taxon>Lepraria</taxon>
    </lineage>
</organism>